<gene>
    <name evidence="1" type="ORF">ACFQ07_27955</name>
</gene>
<name>A0ABW3CPC5_9ACTN</name>
<proteinExistence type="predicted"/>
<comment type="caution">
    <text evidence="1">The sequence shown here is derived from an EMBL/GenBank/DDBJ whole genome shotgun (WGS) entry which is preliminary data.</text>
</comment>
<evidence type="ECO:0000313" key="1">
    <source>
        <dbReference type="EMBL" id="MFD0856105.1"/>
    </source>
</evidence>
<dbReference type="EMBL" id="JBHTIR010003959">
    <property type="protein sequence ID" value="MFD0856105.1"/>
    <property type="molecule type" value="Genomic_DNA"/>
</dbReference>
<evidence type="ECO:0000313" key="2">
    <source>
        <dbReference type="Proteomes" id="UP001597083"/>
    </source>
</evidence>
<accession>A0ABW3CPC5</accession>
<reference evidence="2" key="1">
    <citation type="journal article" date="2019" name="Int. J. Syst. Evol. Microbiol.">
        <title>The Global Catalogue of Microorganisms (GCM) 10K type strain sequencing project: providing services to taxonomists for standard genome sequencing and annotation.</title>
        <authorList>
            <consortium name="The Broad Institute Genomics Platform"/>
            <consortium name="The Broad Institute Genome Sequencing Center for Infectious Disease"/>
            <person name="Wu L."/>
            <person name="Ma J."/>
        </authorList>
    </citation>
    <scope>NUCLEOTIDE SEQUENCE [LARGE SCALE GENOMIC DNA]</scope>
    <source>
        <strain evidence="2">JCM 31696</strain>
    </source>
</reference>
<dbReference type="Proteomes" id="UP001597083">
    <property type="component" value="Unassembled WGS sequence"/>
</dbReference>
<protein>
    <submittedName>
        <fullName evidence="1">Uncharacterized protein</fullName>
    </submittedName>
</protein>
<keyword evidence="2" id="KW-1185">Reference proteome</keyword>
<sequence>MEGIVSLGNYVRQSDFAREHEAKGYAGAYVEGYAEAYAKGYAEGMCKGMARMLLVILASKKVSVSAEARERILACRDEEQFERWADLTVTISAADELFA</sequence>
<organism evidence="1 2">
    <name type="scientific">Actinomadura adrarensis</name>
    <dbReference type="NCBI Taxonomy" id="1819600"/>
    <lineage>
        <taxon>Bacteria</taxon>
        <taxon>Bacillati</taxon>
        <taxon>Actinomycetota</taxon>
        <taxon>Actinomycetes</taxon>
        <taxon>Streptosporangiales</taxon>
        <taxon>Thermomonosporaceae</taxon>
        <taxon>Actinomadura</taxon>
    </lineage>
</organism>